<dbReference type="GO" id="GO:0005737">
    <property type="term" value="C:cytoplasm"/>
    <property type="evidence" value="ECO:0007669"/>
    <property type="project" value="TreeGrafter"/>
</dbReference>
<dbReference type="Proteomes" id="UP000192813">
    <property type="component" value="Unassembled WGS sequence"/>
</dbReference>
<dbReference type="EMBL" id="NBTM02000001">
    <property type="protein sequence ID" value="PNL91698.1"/>
    <property type="molecule type" value="Genomic_DNA"/>
</dbReference>
<dbReference type="PANTHER" id="PTHR43557:SF4">
    <property type="entry name" value="APOPTOSIS-INDUCING FACTOR 1, MITOCHONDRIAL"/>
    <property type="match status" value="1"/>
</dbReference>
<reference evidence="6" key="1">
    <citation type="submission" date="2017-12" db="EMBL/GenBank/DDBJ databases">
        <title>FDA dAtabase for Regulatory Grade micrObial Sequences (FDA-ARGOS): Supporting development and validation of Infectious Disease Dx tests.</title>
        <authorList>
            <person name="Hoffmann M."/>
            <person name="Allard M."/>
            <person name="Evans P."/>
            <person name="Brown E."/>
            <person name="Tallon L."/>
            <person name="Sadzewicz L."/>
            <person name="Sengamalay N."/>
            <person name="Ott S."/>
            <person name="Godinez A."/>
            <person name="Nagaraj S."/>
            <person name="Vavikolanu K."/>
            <person name="Aluvathingal J."/>
            <person name="Nadendla S."/>
            <person name="Sichtig H."/>
        </authorList>
    </citation>
    <scope>NUCLEOTIDE SEQUENCE [LARGE SCALE GENOMIC DNA]</scope>
    <source>
        <strain evidence="6">FDAARGOS_249</strain>
    </source>
</reference>
<dbReference type="SUPFAM" id="SSF51905">
    <property type="entry name" value="FAD/NAD(P)-binding domain"/>
    <property type="match status" value="1"/>
</dbReference>
<sequence length="396" mass="44286">MQYSYKYIILGGGMACANAAMEIRKYDRKGTLLIVTQETDKPYYRPPLSKEFWTEPDYPKETIYYNISDDESIDILTGTTVKQINADQQTIEIESGEIYQYEKLLYSLGGAPKWIDGLESERVLALRNLKDYRNLRKLAKPGSKVIIVGGGWVGTELAAGLKLNDMDVTLVFPNEILNEKRLPRMLAKEFQQRFVDIGVSLINNTYANSYSVEDNQVSLTLENGAVLKADILVLGIGLKPNVELAEAAGLEVGNGVIADKYLQTSNKHIYAAGDVLNYPDVIIGRNRFEHEEQAEYSGKVAGRNMTGAEEVYNHGAPLSYTNVLDISIEGVGEMSRNRDDAIIEEVAGGYIVYYLFKGKPSGILTYNVKVDMDKAREILVNPPKKLDELTRMLRPI</sequence>
<evidence type="ECO:0000256" key="1">
    <source>
        <dbReference type="ARBA" id="ARBA00022630"/>
    </source>
</evidence>
<keyword evidence="1" id="KW-0285">Flavoprotein</keyword>
<dbReference type="InterPro" id="IPR016156">
    <property type="entry name" value="FAD/NAD-linked_Rdtase_dimer_sf"/>
</dbReference>
<dbReference type="GO" id="GO:0012501">
    <property type="term" value="P:programmed cell death"/>
    <property type="evidence" value="ECO:0007669"/>
    <property type="project" value="TreeGrafter"/>
</dbReference>
<evidence type="ECO:0000256" key="3">
    <source>
        <dbReference type="ARBA" id="ARBA00023002"/>
    </source>
</evidence>
<dbReference type="PRINTS" id="PR00368">
    <property type="entry name" value="FADPNR"/>
</dbReference>
<evidence type="ECO:0000256" key="2">
    <source>
        <dbReference type="ARBA" id="ARBA00022827"/>
    </source>
</evidence>
<dbReference type="InterPro" id="IPR050446">
    <property type="entry name" value="FAD-oxidoreductase/Apoptosis"/>
</dbReference>
<dbReference type="GO" id="GO:0033108">
    <property type="term" value="P:mitochondrial respiratory chain complex assembly"/>
    <property type="evidence" value="ECO:0007669"/>
    <property type="project" value="TreeGrafter"/>
</dbReference>
<evidence type="ECO:0000313" key="5">
    <source>
        <dbReference type="EMBL" id="PNL91698.1"/>
    </source>
</evidence>
<feature type="domain" description="FAD/NAD(P)-binding" evidence="4">
    <location>
        <begin position="5"/>
        <end position="285"/>
    </location>
</feature>
<dbReference type="Pfam" id="PF07992">
    <property type="entry name" value="Pyr_redox_2"/>
    <property type="match status" value="1"/>
</dbReference>
<name>A0A2J9PMY4_9LACT</name>
<gene>
    <name evidence="5" type="ORF">A6J77_005460</name>
</gene>
<evidence type="ECO:0000313" key="6">
    <source>
        <dbReference type="Proteomes" id="UP000192813"/>
    </source>
</evidence>
<evidence type="ECO:0000259" key="4">
    <source>
        <dbReference type="Pfam" id="PF07992"/>
    </source>
</evidence>
<dbReference type="RefSeq" id="WP_083068860.1">
    <property type="nucleotide sequence ID" value="NZ_JALXKY010000004.1"/>
</dbReference>
<keyword evidence="2" id="KW-0274">FAD</keyword>
<dbReference type="SUPFAM" id="SSF55424">
    <property type="entry name" value="FAD/NAD-linked reductases, dimerisation (C-terminal) domain"/>
    <property type="match status" value="1"/>
</dbReference>
<proteinExistence type="predicted"/>
<dbReference type="InterPro" id="IPR036188">
    <property type="entry name" value="FAD/NAD-bd_sf"/>
</dbReference>
<accession>A0A2J9PMY4</accession>
<protein>
    <submittedName>
        <fullName evidence="5">FAD-dependent oxidoreductase</fullName>
    </submittedName>
</protein>
<dbReference type="AlphaFoldDB" id="A0A2J9PMY4"/>
<dbReference type="GO" id="GO:0016174">
    <property type="term" value="F:NAD(P)H oxidase H2O2-forming activity"/>
    <property type="evidence" value="ECO:0007669"/>
    <property type="project" value="TreeGrafter"/>
</dbReference>
<comment type="caution">
    <text evidence="5">The sequence shown here is derived from an EMBL/GenBank/DDBJ whole genome shotgun (WGS) entry which is preliminary data.</text>
</comment>
<keyword evidence="3" id="KW-0560">Oxidoreductase</keyword>
<dbReference type="Gene3D" id="3.30.390.30">
    <property type="match status" value="1"/>
</dbReference>
<dbReference type="GO" id="GO:0071949">
    <property type="term" value="F:FAD binding"/>
    <property type="evidence" value="ECO:0007669"/>
    <property type="project" value="TreeGrafter"/>
</dbReference>
<dbReference type="InterPro" id="IPR023753">
    <property type="entry name" value="FAD/NAD-binding_dom"/>
</dbReference>
<dbReference type="Gene3D" id="3.50.50.60">
    <property type="entry name" value="FAD/NAD(P)-binding domain"/>
    <property type="match status" value="2"/>
</dbReference>
<dbReference type="PANTHER" id="PTHR43557">
    <property type="entry name" value="APOPTOSIS-INDUCING FACTOR 1"/>
    <property type="match status" value="1"/>
</dbReference>
<organism evidence="5 6">
    <name type="scientific">Aerococcus viridans</name>
    <dbReference type="NCBI Taxonomy" id="1377"/>
    <lineage>
        <taxon>Bacteria</taxon>
        <taxon>Bacillati</taxon>
        <taxon>Bacillota</taxon>
        <taxon>Bacilli</taxon>
        <taxon>Lactobacillales</taxon>
        <taxon>Aerococcaceae</taxon>
        <taxon>Aerococcus</taxon>
    </lineage>
</organism>